<keyword evidence="2 5" id="KW-0560">Oxidoreductase</keyword>
<dbReference type="GO" id="GO:0016491">
    <property type="term" value="F:oxidoreductase activity"/>
    <property type="evidence" value="ECO:0007669"/>
    <property type="project" value="UniProtKB-KW"/>
</dbReference>
<evidence type="ECO:0000256" key="1">
    <source>
        <dbReference type="ARBA" id="ARBA00006484"/>
    </source>
</evidence>
<dbReference type="CDD" id="cd05233">
    <property type="entry name" value="SDR_c"/>
    <property type="match status" value="1"/>
</dbReference>
<reference evidence="5" key="4">
    <citation type="submission" date="2023-06" db="EMBL/GenBank/DDBJ databases">
        <authorList>
            <consortium name="Clinical and Environmental Microbiology Branch: Whole genome sequencing antimicrobial resistance pathogens in the healthcare setting"/>
        </authorList>
    </citation>
    <scope>NUCLEOTIDE SEQUENCE</scope>
    <source>
        <strain evidence="5">2021CK-01020</strain>
    </source>
</reference>
<dbReference type="EMBL" id="WOAD01000030">
    <property type="protein sequence ID" value="MUI38473.1"/>
    <property type="molecule type" value="Genomic_DNA"/>
</dbReference>
<protein>
    <submittedName>
        <fullName evidence="4">NAD(P)-dependent oxidoreductase</fullName>
    </submittedName>
    <submittedName>
        <fullName evidence="3">SDR family oxidoreductase</fullName>
        <ecNumber evidence="5">1.-.-.-</ecNumber>
    </submittedName>
</protein>
<dbReference type="PANTHER" id="PTHR43943:SF17">
    <property type="entry name" value="3-PHENYLPROPIONATE-DIHYDRODIOL_CINNAMIC ACID-DIHYDRODIOL DEHYDROGENASE"/>
    <property type="match status" value="1"/>
</dbReference>
<reference evidence="4 6" key="2">
    <citation type="submission" date="2019-01" db="EMBL/GenBank/DDBJ databases">
        <title>The Pseudomonas aeruginosa pan-genome provides new insights on its population structure, horizontal gene transfer and pathogenicity.</title>
        <authorList>
            <person name="Freschi L."/>
            <person name="Vincent A.T."/>
            <person name="Jeukens J."/>
            <person name="Emond-Rheault J.-G."/>
            <person name="Kukavica-Ibrulj I."/>
            <person name="Dupont M.-J."/>
            <person name="Charette S.J."/>
            <person name="Boyle B."/>
            <person name="Levesque R.C."/>
        </authorList>
    </citation>
    <scope>NUCLEOTIDE SEQUENCE [LARGE SCALE GENOMIC DNA]</scope>
    <source>
        <strain evidence="4 6">PA-W36</strain>
    </source>
</reference>
<dbReference type="EC" id="1.-.-.-" evidence="5"/>
<evidence type="ECO:0000313" key="5">
    <source>
        <dbReference type="EMBL" id="WOS79035.1"/>
    </source>
</evidence>
<dbReference type="Gene3D" id="3.40.50.720">
    <property type="entry name" value="NAD(P)-binding Rossmann-like Domain"/>
    <property type="match status" value="1"/>
</dbReference>
<comment type="similarity">
    <text evidence="1">Belongs to the short-chain dehydrogenases/reductases (SDR) family.</text>
</comment>
<dbReference type="Proteomes" id="UP000433532">
    <property type="component" value="Unassembled WGS sequence"/>
</dbReference>
<reference evidence="3 7" key="3">
    <citation type="submission" date="2019-11" db="EMBL/GenBank/DDBJ databases">
        <title>Genomes of ocular Pseudomonas aeruginosa isolates.</title>
        <authorList>
            <person name="Khan M."/>
            <person name="Rice S.A."/>
            <person name="Willcox M.D.P."/>
            <person name="Stapleton F."/>
        </authorList>
    </citation>
    <scope>NUCLEOTIDE SEQUENCE [LARGE SCALE GENOMIC DNA]</scope>
    <source>
        <strain evidence="3 7">PA221</strain>
    </source>
</reference>
<dbReference type="KEGG" id="paeb:NCGM1900_0856"/>
<dbReference type="InterPro" id="IPR036291">
    <property type="entry name" value="NAD(P)-bd_dom_sf"/>
</dbReference>
<sequence length="250" mass="26377">MDLQLAQRRVLVSGGSRGIGRAIVEHFLAEGAEVAFCARGEAGVAEAADCFGERAFGMSVDITDPQQVRGWVTRSALHLGGIDIVVPNVSALAGGGDLDTWRRAFETDLLGSVGMVAAALPWLKRSEAASVVLISSVSGREVDMFAEPYGVLKAALVHYGKTLASRHAEDGIRVNTVSPGNVYFEDGVWGAIERDSPETFARCLAANPMGRMARPDEVARAVLFLASPAASFTTGTNLLVDGGLTRGVQF</sequence>
<dbReference type="Pfam" id="PF13561">
    <property type="entry name" value="adh_short_C2"/>
    <property type="match status" value="1"/>
</dbReference>
<dbReference type="FunFam" id="3.40.50.720:FF:000084">
    <property type="entry name" value="Short-chain dehydrogenase reductase"/>
    <property type="match status" value="1"/>
</dbReference>
<dbReference type="RefSeq" id="WP_003093411.1">
    <property type="nucleotide sequence ID" value="NZ_AP014622.1"/>
</dbReference>
<name>A0A071L9M6_PSEAI</name>
<evidence type="ECO:0000313" key="6">
    <source>
        <dbReference type="Proteomes" id="UP000284767"/>
    </source>
</evidence>
<evidence type="ECO:0000313" key="4">
    <source>
        <dbReference type="EMBL" id="RPM09104.1"/>
    </source>
</evidence>
<reference evidence="4 6" key="1">
    <citation type="submission" date="2017-08" db="EMBL/GenBank/DDBJ databases">
        <authorList>
            <person name="Feschi L."/>
            <person name="Jeukens J."/>
            <person name="Emond-Rheault J.-G."/>
            <person name="Kukavica-Ibrulj I."/>
            <person name="Boyle B."/>
            <person name="Levesque R.C."/>
        </authorList>
    </citation>
    <scope>NUCLEOTIDE SEQUENCE [LARGE SCALE GENOMIC DNA]</scope>
    <source>
        <strain evidence="4 6">PA-W36</strain>
    </source>
</reference>
<dbReference type="Proteomes" id="UP001297540">
    <property type="component" value="Chromosome"/>
</dbReference>
<organism evidence="3 7">
    <name type="scientific">Pseudomonas aeruginosa</name>
    <dbReference type="NCBI Taxonomy" id="287"/>
    <lineage>
        <taxon>Bacteria</taxon>
        <taxon>Pseudomonadati</taxon>
        <taxon>Pseudomonadota</taxon>
        <taxon>Gammaproteobacteria</taxon>
        <taxon>Pseudomonadales</taxon>
        <taxon>Pseudomonadaceae</taxon>
        <taxon>Pseudomonas</taxon>
    </lineage>
</organism>
<dbReference type="PRINTS" id="PR00081">
    <property type="entry name" value="GDHRDH"/>
</dbReference>
<gene>
    <name evidence="3" type="ORF">GNQ48_26045</name>
    <name evidence="4" type="ORF">IPC1295_24640</name>
    <name evidence="5" type="ORF">L4V69_07800</name>
</gene>
<dbReference type="PANTHER" id="PTHR43943">
    <property type="entry name" value="DEHYDROGENASE/REDUCTASE (SDR FAMILY) MEMBER 4"/>
    <property type="match status" value="1"/>
</dbReference>
<accession>A0A071L9M6</accession>
<dbReference type="Proteomes" id="UP000284767">
    <property type="component" value="Unassembled WGS sequence"/>
</dbReference>
<evidence type="ECO:0000313" key="7">
    <source>
        <dbReference type="Proteomes" id="UP000433532"/>
    </source>
</evidence>
<dbReference type="AlphaFoldDB" id="A0A071L9M6"/>
<proteinExistence type="inferred from homology"/>
<evidence type="ECO:0000256" key="2">
    <source>
        <dbReference type="ARBA" id="ARBA00023002"/>
    </source>
</evidence>
<reference evidence="5" key="5">
    <citation type="submission" date="2023-10" db="EMBL/GenBank/DDBJ databases">
        <title>Pathogen: clinical or host-associated sample.</title>
        <authorList>
            <person name="Hergert J."/>
            <person name="Casey R."/>
            <person name="Wagner J."/>
            <person name="Young E.L."/>
            <person name="Oakeson K.F."/>
        </authorList>
    </citation>
    <scope>NUCLEOTIDE SEQUENCE</scope>
    <source>
        <strain evidence="5">2021CK-01020</strain>
    </source>
</reference>
<dbReference type="InterPro" id="IPR002347">
    <property type="entry name" value="SDR_fam"/>
</dbReference>
<dbReference type="eggNOG" id="COG1028">
    <property type="taxonomic scope" value="Bacteria"/>
</dbReference>
<dbReference type="EMBL" id="NSNE01000017">
    <property type="protein sequence ID" value="RPM09104.1"/>
    <property type="molecule type" value="Genomic_DNA"/>
</dbReference>
<dbReference type="EMBL" id="CP136986">
    <property type="protein sequence ID" value="WOS79035.1"/>
    <property type="molecule type" value="Genomic_DNA"/>
</dbReference>
<evidence type="ECO:0000313" key="3">
    <source>
        <dbReference type="EMBL" id="MUI38473.1"/>
    </source>
</evidence>
<dbReference type="SUPFAM" id="SSF51735">
    <property type="entry name" value="NAD(P)-binding Rossmann-fold domains"/>
    <property type="match status" value="1"/>
</dbReference>